<dbReference type="NCBIfam" id="TIGR01733">
    <property type="entry name" value="AA-adenyl-dom"/>
    <property type="match status" value="5"/>
</dbReference>
<feature type="compositionally biased region" description="Basic and acidic residues" evidence="7">
    <location>
        <begin position="5858"/>
        <end position="5868"/>
    </location>
</feature>
<reference evidence="9 10" key="1">
    <citation type="submission" date="2021-04" db="EMBL/GenBank/DDBJ databases">
        <authorList>
            <person name="Tang X."/>
            <person name="Zhou X."/>
            <person name="Chen X."/>
            <person name="Cernava T."/>
            <person name="Zhang C."/>
        </authorList>
    </citation>
    <scope>NUCLEOTIDE SEQUENCE [LARGE SCALE GENOMIC DNA]</scope>
    <source>
        <strain evidence="9 10">BH-SS-21</strain>
    </source>
</reference>
<dbReference type="SUPFAM" id="SSF52777">
    <property type="entry name" value="CoA-dependent acyltransferases"/>
    <property type="match status" value="14"/>
</dbReference>
<evidence type="ECO:0000256" key="6">
    <source>
        <dbReference type="ARBA" id="ARBA00023194"/>
    </source>
</evidence>
<dbReference type="CDD" id="cd05930">
    <property type="entry name" value="A_NRPS"/>
    <property type="match status" value="1"/>
</dbReference>
<keyword evidence="5" id="KW-0677">Repeat</keyword>
<dbReference type="SMART" id="SM00823">
    <property type="entry name" value="PKS_PP"/>
    <property type="match status" value="5"/>
</dbReference>
<name>A0A941BEW3_9ACTN</name>
<feature type="domain" description="Carrier" evidence="8">
    <location>
        <begin position="3142"/>
        <end position="3216"/>
    </location>
</feature>
<dbReference type="Gene3D" id="3.40.50.12780">
    <property type="entry name" value="N-terminal domain of ligase-like"/>
    <property type="match status" value="1"/>
</dbReference>
<dbReference type="NCBIfam" id="NF003417">
    <property type="entry name" value="PRK04813.1"/>
    <property type="match status" value="5"/>
</dbReference>
<feature type="region of interest" description="Disordered" evidence="7">
    <location>
        <begin position="5843"/>
        <end position="5868"/>
    </location>
</feature>
<dbReference type="Gene3D" id="2.30.38.10">
    <property type="entry name" value="Luciferase, Domain 3"/>
    <property type="match status" value="4"/>
</dbReference>
<gene>
    <name evidence="9" type="ORF">J8N05_22860</name>
</gene>
<dbReference type="Pfam" id="PF00550">
    <property type="entry name" value="PP-binding"/>
    <property type="match status" value="5"/>
</dbReference>
<dbReference type="GO" id="GO:0003824">
    <property type="term" value="F:catalytic activity"/>
    <property type="evidence" value="ECO:0007669"/>
    <property type="project" value="InterPro"/>
</dbReference>
<dbReference type="RefSeq" id="WP_210885416.1">
    <property type="nucleotide sequence ID" value="NZ_JAGPYQ010000001.1"/>
</dbReference>
<comment type="similarity">
    <text evidence="2">Belongs to the ATP-dependent AMP-binding enzyme family.</text>
</comment>
<dbReference type="PANTHER" id="PTHR45527:SF1">
    <property type="entry name" value="FATTY ACID SYNTHASE"/>
    <property type="match status" value="1"/>
</dbReference>
<dbReference type="InterPro" id="IPR020845">
    <property type="entry name" value="AMP-binding_CS"/>
</dbReference>
<dbReference type="InterPro" id="IPR009081">
    <property type="entry name" value="PP-bd_ACP"/>
</dbReference>
<dbReference type="FunFam" id="2.30.38.10:FF:000001">
    <property type="entry name" value="Non-ribosomal peptide synthetase PvdI"/>
    <property type="match status" value="4"/>
</dbReference>
<dbReference type="FunFam" id="3.40.50.12780:FF:000012">
    <property type="entry name" value="Non-ribosomal peptide synthetase"/>
    <property type="match status" value="2"/>
</dbReference>
<dbReference type="InterPro" id="IPR020806">
    <property type="entry name" value="PKS_PP-bd"/>
</dbReference>
<dbReference type="GO" id="GO:0043041">
    <property type="term" value="P:amino acid activation for nonribosomal peptide biosynthetic process"/>
    <property type="evidence" value="ECO:0007669"/>
    <property type="project" value="TreeGrafter"/>
</dbReference>
<protein>
    <submittedName>
        <fullName evidence="9">Non-ribosomal peptide synthase/polyketide synthase</fullName>
    </submittedName>
</protein>
<feature type="domain" description="Carrier" evidence="8">
    <location>
        <begin position="521"/>
        <end position="596"/>
    </location>
</feature>
<dbReference type="InterPro" id="IPR045851">
    <property type="entry name" value="AMP-bd_C_sf"/>
</dbReference>
<evidence type="ECO:0000256" key="5">
    <source>
        <dbReference type="ARBA" id="ARBA00022737"/>
    </source>
</evidence>
<dbReference type="SUPFAM" id="SSF56801">
    <property type="entry name" value="Acetyl-CoA synthetase-like"/>
    <property type="match status" value="5"/>
</dbReference>
<evidence type="ECO:0000256" key="1">
    <source>
        <dbReference type="ARBA" id="ARBA00001957"/>
    </source>
</evidence>
<feature type="domain" description="Carrier" evidence="8">
    <location>
        <begin position="4690"/>
        <end position="4764"/>
    </location>
</feature>
<dbReference type="PROSITE" id="PS50075">
    <property type="entry name" value="CARRIER"/>
    <property type="match status" value="5"/>
</dbReference>
<dbReference type="CDD" id="cd19534">
    <property type="entry name" value="E_NRPS"/>
    <property type="match status" value="3"/>
</dbReference>
<dbReference type="CDD" id="cd19531">
    <property type="entry name" value="LCL_NRPS-like"/>
    <property type="match status" value="1"/>
</dbReference>
<accession>A0A941BEW3</accession>
<keyword evidence="10" id="KW-1185">Reference proteome</keyword>
<dbReference type="GO" id="GO:0005737">
    <property type="term" value="C:cytoplasm"/>
    <property type="evidence" value="ECO:0007669"/>
    <property type="project" value="TreeGrafter"/>
</dbReference>
<dbReference type="CDD" id="cd12117">
    <property type="entry name" value="A_NRPS_Srf_like"/>
    <property type="match status" value="1"/>
</dbReference>
<dbReference type="PROSITE" id="PS00012">
    <property type="entry name" value="PHOSPHOPANTETHEINE"/>
    <property type="match status" value="5"/>
</dbReference>
<dbReference type="InterPro" id="IPR006162">
    <property type="entry name" value="Ppantetheine_attach_site"/>
</dbReference>
<evidence type="ECO:0000256" key="7">
    <source>
        <dbReference type="SAM" id="MobiDB-lite"/>
    </source>
</evidence>
<dbReference type="Gene3D" id="1.10.1200.10">
    <property type="entry name" value="ACP-like"/>
    <property type="match status" value="5"/>
</dbReference>
<evidence type="ECO:0000256" key="2">
    <source>
        <dbReference type="ARBA" id="ARBA00006432"/>
    </source>
</evidence>
<dbReference type="PROSITE" id="PS00455">
    <property type="entry name" value="AMP_BINDING"/>
    <property type="match status" value="5"/>
</dbReference>
<dbReference type="NCBIfam" id="NF004282">
    <property type="entry name" value="PRK05691.1"/>
    <property type="match status" value="5"/>
</dbReference>
<dbReference type="FunFam" id="1.10.1200.10:FF:000005">
    <property type="entry name" value="Nonribosomal peptide synthetase 1"/>
    <property type="match status" value="3"/>
</dbReference>
<dbReference type="InterPro" id="IPR042099">
    <property type="entry name" value="ANL_N_sf"/>
</dbReference>
<comment type="cofactor">
    <cofactor evidence="1">
        <name>pantetheine 4'-phosphate</name>
        <dbReference type="ChEBI" id="CHEBI:47942"/>
    </cofactor>
</comment>
<dbReference type="PANTHER" id="PTHR45527">
    <property type="entry name" value="NONRIBOSOMAL PEPTIDE SYNTHETASE"/>
    <property type="match status" value="1"/>
</dbReference>
<dbReference type="SUPFAM" id="SSF47336">
    <property type="entry name" value="ACP-like"/>
    <property type="match status" value="5"/>
</dbReference>
<evidence type="ECO:0000259" key="8">
    <source>
        <dbReference type="PROSITE" id="PS50075"/>
    </source>
</evidence>
<feature type="region of interest" description="Disordered" evidence="7">
    <location>
        <begin position="1"/>
        <end position="25"/>
    </location>
</feature>
<dbReference type="FunFam" id="3.30.300.30:FF:000010">
    <property type="entry name" value="Enterobactin synthetase component F"/>
    <property type="match status" value="3"/>
</dbReference>
<dbReference type="NCBIfam" id="TIGR01720">
    <property type="entry name" value="NRPS-para261"/>
    <property type="match status" value="3"/>
</dbReference>
<keyword evidence="6" id="KW-0045">Antibiotic biosynthesis</keyword>
<keyword evidence="3" id="KW-0596">Phosphopantetheine</keyword>
<feature type="region of interest" description="Disordered" evidence="7">
    <location>
        <begin position="6214"/>
        <end position="6233"/>
    </location>
</feature>
<dbReference type="Pfam" id="PF00501">
    <property type="entry name" value="AMP-binding"/>
    <property type="match status" value="5"/>
</dbReference>
<dbReference type="InterPro" id="IPR000873">
    <property type="entry name" value="AMP-dep_synth/lig_dom"/>
</dbReference>
<comment type="caution">
    <text evidence="9">The sequence shown here is derived from an EMBL/GenBank/DDBJ whole genome shotgun (WGS) entry which is preliminary data.</text>
</comment>
<evidence type="ECO:0000256" key="3">
    <source>
        <dbReference type="ARBA" id="ARBA00022450"/>
    </source>
</evidence>
<dbReference type="InterPro" id="IPR001242">
    <property type="entry name" value="Condensation_dom"/>
</dbReference>
<evidence type="ECO:0000313" key="10">
    <source>
        <dbReference type="Proteomes" id="UP000677413"/>
    </source>
</evidence>
<sequence>MTDLHNEPRPMSPSARAEDVTAGGGIDGTVEPLPLGELFESWVRRTPDAPAVTDGRHTWSYRDLAERTGRLAADLVRRGAGPERTVALVLPRSLELIAAELATARAGAAFLPVDPQYPRERRALMLDDAAPAVVLDDPADLRAVMEAAGPAPDIADPRVDADQAAYVIYTSGSTGTPKGVTVTHRGIAAFTAGAAAQYAVSPGGRVLQFSSPSFDASVLELFISVLSGATLVVPPDGPWLGDELAAVVNEHRITHALIPPAALATVSDPARIGPGRLSTLIVGAEACPAALVDQWAPGRRMVNSYGPTETTIVASWTGPLSPGGGTPSIGRPLAGTGTHVLDAALRPVPQGTDGELYVGGVGVARGYLNRPGLTAGRFVASPFGPPGARLYRTGDRARWNADGELEYLGRVDRQVKVRGFRIEPGETETALRRHGGVRDAVVVVREDEPGRKQLVGYVTAADPEHALDAADVRAVAAAVLPPHMVPSAVVVLDALPLTPQNKIDRRALPAPVRAVAPGHVAPRTSQERALAEVWADVLGAEAVGIEDDFFDLGGDSILAARALARIREELGARLSVRDVFTARTVAALARLMGPSTLVAPPDPIPAVPRDRPLPLSSAQRRLWFLDDLTPGGTEYNTGLALRLRGELDAGALRRALDRLSARHDSLRTTFATEDGQGVQHVHPHAELPLRTADVTQLSRTGLDDAVEQLLTEELGRPFDLATGPLTRALLVRRGSDDHVLLLAQHHIVTDGWSVGILTRDLAALYRSEVSGLPTGLPEPRVQYPDFAVWERRRRSGDGDASDLAYWKRQLAGMPQLELPTDRSRPVVRTTDGEAHRQHLPAELVARLRHLAGGRGTTVFTLFAGAAAVLFSRYSGQRDIAFGTVTTGRGRRELEDVTGFFANTVVLRGEVDDTMTVDRYVESVRATVLDAFAHEAVPFDRVVEELAPTRDPSRTPLVQVLVVQQTALSDPPGADGVRIEPQPLPRPAARFDLVLEFVPRTDGGCELTVEYNTGLFEARTVARMARQLGRLLEGMADGPHRTVGELALLSEDERHTVLEEWNPPAGDTGRAPARTLPALFEAQVARTPDRTAVTCGAESLDYAEVNRRANRLARLLAARGIGPETLVALCLPRTADLLPVLWAVLKAGAGYLPVDPGYPVERIRLMLADAAPALVLATRETAGALPEDCVPLLLEDWLPQEATATAAATSAATADGELGRGDLTDADRMRALDPEHPAYVIYTSGSTGRPKGVVITHRSVAALAAWAEERFGPRRLAHVVASTSLNFDVSVFEMLCPLLVGGGIEVVADLTELADTTQTRRAGLVSGVPSVISRMLAEDGAPVTADTVVLAGEALPAQTVHDLRRAMPGCDIANIYGPTEATVYATAWFAGDGTPDQAPPIGRPVARTRAYVLDSLLCLQPPGVTGELYLGGGGLARGYLGRPGLTATRFVADPFGAPGDRMYRTGDLVRWSADGELEYVGRTDQQVKVRGFRIELGEVEEALRGLDGVAEAAATVWESEGHRRLVGYVVPAPDARVEPEEVRRTLGHTLPDYMVPTAVMVLADLPLNPNGKLDRGRLPDPGPARSRAHRVAPRTPTERILAAVWADILRVDRIGVDDNFFMLGGDSILSIQVVAQARQAGLTLTSRDVYRHQTIAALARCADAAGGRRPATPAVVDATGAAPLTPIQRWLFESAARQAARQAARHAGRFAQTLSFQVPDDLDPAALEEALNDLVAHHDALRSRFLTDETTQETEDVGAGGADAGPPVVWRIEDKAPRVHLARHTGPDTDSPHHGAFDLRRGPLLRAVLHDRGPGRSRVLHLSVHHLVVDGVSWRVLMEDLDRAYRARREGRDGQAALPPKSSPLRHWARRLSAHAADGGFDGEAAYWTAAVAGAAAALPTDGDGANTYASARSVTVRLTPEDTAALLRTLPETYRTRVNDVLLSALGRVLCAWTGHEQVLVDVEGHGREELFADVDTSRTVGWFTTRHPVALAVPSDAGWDAVLKQVKEQLRAVPRHGVGHDALRHLARRVALPEAPEAQVSFNYLGRFGLPDTTGGLYEGPFRTLELDADPAALRPHPLEVVGRLDGDALEFIWFYSDALHARTTVAELAAHFADALADIARHAGRPGSGGRTPSDFPLARLDQAAVDRIVGDDPDAVEDIHPLTPTQTGMLFHRLSQDDLGVYFQQLTFDLDGVPDPAALAAAWQRVTDHTPVLRGRVVWQDVPEPLLVVQRYATVPVTHLDWRDLDEEERGHRLRDLLDRDRAQGIDLGRAPLQRLVLARISDGGVRVVWSFHHLVLDGWSLFQVLSDVFTGHATGGREPLPERRPFRDYVAWLRERDGAEAERHWRRRLADLTDATALPYDREPRESHRAESTAAVRTTVDTATTRALEELARTAGLTVNTLVQGAWALLLSRQARRDDVVFGTTVSGRPPELPGADTMTGLFITTLPTRVTVPHDRSLLDWLRDLQQEQSEDRRHDQVPLTRMKGLTELPERAALFDSIVVFENYPVDDELAAAHGLRLSALDGIETTNYPLSLVAYPGAGLGLRLGYDPRLFDADTVERMVEYLTVLLTNMAATPQLPPTRLSLLTAARRAQVVEQWNDTATGVSGAEVTVAELFAAQVRRTPDAVALETGAERLTYRELDARAALLAGRLAALGVAAEVPVGVLMDRSADLVVVQLALVRIGGVFVPLDSRAPGERLRRMLAEAGARLLLIDADADAEAEVDADAGAGVDRQAVARELLPDGTVLRVADLLAVDVQGADGEVARFGKIHPDNVQYLMFTSGSTGIPKGVAVRQRDVAALALDSAFTGHDRVLVHSPHAFDAATYELWVPLLRGGTAVLAPPADVDAAVVRRAITERGVRCLWLTAGLFRLLAQEDPTCLRGAHEVWTGGEAVPGAVVGRVLDACPGLTVVDGYGPTETTTFATRRVFRAGDPLPPVLPIGRPLDNTRVYVLDDALQPQPPGVPGELYIAGAGLARGYAGRPGATAARYLADPFGPSGPSGGRMYRTGDIVRWSADGELHFVGRADDQVKIRGFRVEPTEIEARLTAHPAVAEAVVSMYEHAGRKRLAAHLVPEPSAVVPSADELRTHVVAELPDYMAPAAFVTLAELPLTANGKVDRRRLPAPDWTTAGDAEYRAPRTEAERTLAGIWAELLGVERVGADTNFFTLGGDSILSIQVVSRARAAGLALTPRDLFRHPTVAALAAAATTGEAVPVAGTGPVSGEVPLTPIQHWFLEPGPRRPEFFDQSVVVETPDDVDQAALRRALAAVYAHHDALRSRFVRSADGSWRQECPRADEETPELLTVHDLRGLGEAPAGETEARVTAEAHASFRLADGPLLTARLFTGAAGVTGATGATGTRLLLVVHHLVVDGVSWRVLLEDLETAYGQARAGEPVRLPERTTSVQEWTRRLHDHTASGGFAAQRAHWEMVAGHCAAPLPVDGDGDPTRSDMDGGNTMADVDAVTVRLDRRRTDALLREVPSVYRTRVDDVLLTALGRVLADWTGRRTVAVGLEGHGREDQLFDDVDLSRTVGWFTSLYPVALALPDAPYEDWGAALKAVKEQLRAVPARGLGHGALRYLARDERLTEAPMPGVSFNYLGRFDWSARGGALVRSVPGGLGGAEAPESVRPHLLDVVARVEDGELEITWHYSRQLHRQETVGGLAAGMLRALEDVVAHCAEPGAGGRTPSDFPLVRIDQAAVDRVVGDGRTVDALYPLTPMQSGMLFHSLLDPDSRTYVNQVQLVLSGVTDPYALAEAWQRTVDANPMLRTHPVWQETAEPMQAVRRRATVPVTHHDWSAWSAERCGTELARLVDEDRQTGLDLETAPLMRLALIRLSPERVRMLWTFHHLLLDGWSAAQVFDEVCERYAALTAGRRPDVPDRAPFGDYLGWLARQDTGRAEAYWREALAGFPVATGLPRDRRPAEAHRTASSGSVRVTLDADASARLRETAQAAGLTVNTVLQGAWALLLSRYGGGDDVVFGTTVSGRPADLPGVTSMVGLFINTLPTRARIDGERPLLDWLGELQAAQSESRRHDFVSLAQLQTWSEVPGGTPLFDSIVVFENYPFDADALARHGLAMEQERDVEPTNYPLSVVVAPGDTLTVTLDHDPAAFDAATVEGIGASLRTLLTEMATGPDRALADLPLVSAEEGRRLLDRFGGPRTEPLHRTPAEAAYRTLPEAFRAQVARTPDAVAVLGGGREQLTYRQLDERANRLARLLIEAGAGPERFVALALPRTPDLIVALLAVLKSGAAYLPVDPGYPAERIAFLFDDVRPEAVVTRAETSGRLPDGPFTRITLDDPGCAARLAALPGDGVTDDDRHGRLLPDHPAYVIHTSGSTGRPKGVVVAQTSVLALTDWAATEFGGGHGLEHVVASTSLNFDVSVFEIFSPLLAGGRVEIVHDLLALAEREEPWQAGLLSAVPSALGRLLAEDTVRVGADTVVLAGEALPVQTVRQVRSAVPGCRVMNIYGPTEATVYATAFTCDPAEPDRVPLIGRPVGGARAYALDARLRPVPAGVPGELYLAGTGVARGYLNRPGLTASRFPADPFGPPGGRMYRTGDLVRWTADGELVYLGRSDDQVKVRGFRIELGEVEAALTRHPEVSAAAARVVEHDGHKRLVAYVVPAGPVLPGSADLRAFLARTLPDHLVPALVVPLERLPLGATGKLDRRALPDPVWSAPGGSGDRPPRTDAERVLAAIWSKVLGVPEVGAHDNYFALGGDSVLGIQIVSAARRAGLALTPRHLFRHQTVAELAAAAKAPAVPRTAAEQGPVVGDVPLTPVQHWLFDDLTGDPAQLTQAVSFEVAADTDETLLRSALAVVLEHHDALRLRFEPSGDGQWRQYGTAPGEGPRLEAHDVSGGLDESTSGEASEMAVRALADRLSAGFDLAEGPLLRAALCRRGGGRRPVLLLAAHHLVVDAVSWRLILEDLETAYRALRVGERPDLGAKSTSFRTWARRLAAHTASGGFDDELAHWQGLSADATPLPTDLTGANTAACEETVTVSLDADDTRRLLQDVPDVYRTRVNDVLLCALGRVLGRWTGRDRVLVALEGHGREELFDDVDLARTVGWFTTMFPVALDVPGDAGTGAALKSVKESLRAVPRGGLGYGALRHLHPDGDRLGLPGLPQIGFNYLGQQDRNTAADGLLHTPYAGLAGGLDRAADRPHLLDVLGQVTDKRLEFTWSYSREVHERDTVARLAAELADELRHIMRHCAEPGAGGRSPSDFPLAPLDQPTVDRLVGTGRDLVDLYPLTPTQTGMVVHGLDEPGRGMYVEQITFVADGVRDPRLLAAAWQHVVDRTPVLRTTVVLNGVPAPLQAVHRTAALPVTGHDWSALTPDARATALERLLAEDKTRGLVLDRAPLLRLALIRLGPDQVRVVWTFHHVLLDGWSVFHVLADVMAAHAALVRGEEPRLPDRRPFGDYAAWLAARETTPAEEHWRSALADLTAPTPLPYDRRPAQSSAARSDTWLSQWLDTEQTKRLDDFARRNRLTLNTVAQGAWALLLSRWSGEREVCFGTTVSGRPADLPGADTITGLFITTLPARVTVDGSAARDTWLRDIQAVRAEDRRFDHVPLTDLQAWSGLPAGTPMFDSLLVFENYPVGDATAGAHGVHVHDLDAREATNYPLTVVISPGERLGVELGYDPRHFDAATADSLAAQLLHTLGELAAAQDADHLDTDHLDADRLDTDRSDADRLDAIDILPPGERARLLHGPARPQLPPVAPATLPDLIEAGVDRGPTATALSAPGLSLTFAEIEERANRLAHRLIARGAGPGMLVALVLPRSADMVLAQLAVTKAGAAFLPVDPDYPPERVAFVLRDAAPAVTLDAAEVAALLADGQCEDRERGGDGGAPGRRPTDADRHRPLDLDDPAYVIYTSGSTGTPKGVIVTHRGLAAFAAAEAAHYQVAPGDRVLAFATPSFDASVLELCMSLPQGARLVVPRPGPLLGAELADVLRTQRITHTLLPPAALGTLPPDTPGTLPDLRTLTVGADACGADLVARWAPHHRLVNSYGPTEATVVATWSDTLEANGSAPPIGRPLPATGAYVLDAGRRPVPVGVAGELWLSGPALARGYLGRPGLTATRFTADPFGPPGTRMYRTGDLVRRDARGELHYLGRTDHQFKLRGHRIEAGEVEATLVRHPAVLDAVVSVREDEPGLPRLVAHLLRAPDAETPSAAELRALAAATLPGPMVPSAYVVLECFPLTENGKTDRAALPAPAPDVPRTAEHVAPRTPTEEILAGLWEEALDTRVGAEDDYFDLGGDSLRALHISSRANDAFGVHLTPRDVLVHRTVAALADLVEEQVLGELEDAARGDSDHDER</sequence>
<keyword evidence="4" id="KW-0597">Phosphoprotein</keyword>
<dbReference type="Gene3D" id="3.30.559.30">
    <property type="entry name" value="Nonribosomal peptide synthetase, condensation domain"/>
    <property type="match status" value="7"/>
</dbReference>
<proteinExistence type="inferred from homology"/>
<evidence type="ECO:0000256" key="4">
    <source>
        <dbReference type="ARBA" id="ARBA00022553"/>
    </source>
</evidence>
<dbReference type="InterPro" id="IPR025110">
    <property type="entry name" value="AMP-bd_C"/>
</dbReference>
<dbReference type="EMBL" id="JAGPYQ010000001">
    <property type="protein sequence ID" value="MBQ0851009.1"/>
    <property type="molecule type" value="Genomic_DNA"/>
</dbReference>
<dbReference type="GO" id="GO:0044550">
    <property type="term" value="P:secondary metabolite biosynthetic process"/>
    <property type="evidence" value="ECO:0007669"/>
    <property type="project" value="UniProtKB-ARBA"/>
</dbReference>
<dbReference type="Pfam" id="PF00668">
    <property type="entry name" value="Condensation"/>
    <property type="match status" value="7"/>
</dbReference>
<dbReference type="Gene3D" id="3.30.559.10">
    <property type="entry name" value="Chloramphenicol acetyltransferase-like domain"/>
    <property type="match status" value="7"/>
</dbReference>
<dbReference type="GO" id="GO:0072330">
    <property type="term" value="P:monocarboxylic acid biosynthetic process"/>
    <property type="evidence" value="ECO:0007669"/>
    <property type="project" value="UniProtKB-ARBA"/>
</dbReference>
<dbReference type="CDD" id="cd19543">
    <property type="entry name" value="DCL_NRPS"/>
    <property type="match status" value="3"/>
</dbReference>
<feature type="domain" description="Carrier" evidence="8">
    <location>
        <begin position="6232"/>
        <end position="6306"/>
    </location>
</feature>
<dbReference type="FunFam" id="1.10.1200.10:FF:000016">
    <property type="entry name" value="Non-ribosomal peptide synthase"/>
    <property type="match status" value="1"/>
</dbReference>
<feature type="domain" description="Carrier" evidence="8">
    <location>
        <begin position="1591"/>
        <end position="1665"/>
    </location>
</feature>
<dbReference type="Gene3D" id="3.30.300.30">
    <property type="match status" value="5"/>
</dbReference>
<dbReference type="Proteomes" id="UP000677413">
    <property type="component" value="Unassembled WGS sequence"/>
</dbReference>
<dbReference type="InterPro" id="IPR023213">
    <property type="entry name" value="CAT-like_dom_sf"/>
</dbReference>
<feature type="region of interest" description="Disordered" evidence="7">
    <location>
        <begin position="1571"/>
        <end position="1592"/>
    </location>
</feature>
<dbReference type="FunFam" id="3.40.50.980:FF:000001">
    <property type="entry name" value="Non-ribosomal peptide synthetase"/>
    <property type="match status" value="3"/>
</dbReference>
<dbReference type="GO" id="GO:0008610">
    <property type="term" value="P:lipid biosynthetic process"/>
    <property type="evidence" value="ECO:0007669"/>
    <property type="project" value="UniProtKB-ARBA"/>
</dbReference>
<dbReference type="GO" id="GO:0031177">
    <property type="term" value="F:phosphopantetheine binding"/>
    <property type="evidence" value="ECO:0007669"/>
    <property type="project" value="InterPro"/>
</dbReference>
<organism evidence="9 10">
    <name type="scientific">Streptomyces liliiviolaceus</name>
    <dbReference type="NCBI Taxonomy" id="2823109"/>
    <lineage>
        <taxon>Bacteria</taxon>
        <taxon>Bacillati</taxon>
        <taxon>Actinomycetota</taxon>
        <taxon>Actinomycetes</taxon>
        <taxon>Kitasatosporales</taxon>
        <taxon>Streptomycetaceae</taxon>
        <taxon>Streptomyces</taxon>
    </lineage>
</organism>
<dbReference type="InterPro" id="IPR036736">
    <property type="entry name" value="ACP-like_sf"/>
</dbReference>
<evidence type="ECO:0000313" key="9">
    <source>
        <dbReference type="EMBL" id="MBQ0851009.1"/>
    </source>
</evidence>
<dbReference type="GO" id="GO:0017000">
    <property type="term" value="P:antibiotic biosynthetic process"/>
    <property type="evidence" value="ECO:0007669"/>
    <property type="project" value="UniProtKB-KW"/>
</dbReference>
<dbReference type="InterPro" id="IPR010071">
    <property type="entry name" value="AA_adenyl_dom"/>
</dbReference>
<dbReference type="Pfam" id="PF13193">
    <property type="entry name" value="AMP-binding_C"/>
    <property type="match status" value="5"/>
</dbReference>
<dbReference type="Gene3D" id="3.40.50.980">
    <property type="match status" value="8"/>
</dbReference>
<dbReference type="InterPro" id="IPR010060">
    <property type="entry name" value="NRPS_synth"/>
</dbReference>